<sequence>MMRIKCAFLCLLVGWFSSCHSGKRSENVDGVDSLQCYVNPISTGFLGCHVLFHHGMYYCIQGWMSGIYLRAAEDATLLKEKEFKNVWSSADPSVGNIDDAELHYIDSKWYVYFTGNDNNLDNRCIYVLENDSPDPLKGTFRLKGRIDTDKENHVAMFSTVFQQDGRLYLVWCGWPSRRVYEENQCIYIAEMENPWTLSSERVLISRPEYEWECQWVGIDGNRTAYPIYVNECPQVFRSLRQDKILLYYAASGRWTPYYCEGMLMADASADLLDSASWKKCPVPVFSSNTTDKLYAPSIVCFIPSPDETEYYYLYKVRKDLEDMFISLEKYEVCMQKVEWDKDGIPILGCPQRQDTLLRKPSGTPHANDD</sequence>
<name>A0A174S4W9_BACUN</name>
<evidence type="ECO:0000313" key="7">
    <source>
        <dbReference type="EMBL" id="CUP02746.1"/>
    </source>
</evidence>
<dbReference type="Gene3D" id="2.115.10.20">
    <property type="entry name" value="Glycosyl hydrolase domain, family 43"/>
    <property type="match status" value="1"/>
</dbReference>
<protein>
    <submittedName>
        <fullName evidence="8">Predicted beta-xylosidase</fullName>
        <ecNumber evidence="8">3.2.1.55</ecNumber>
    </submittedName>
</protein>
<keyword evidence="3 5" id="KW-0378">Hydrolase</keyword>
<reference evidence="9 10" key="1">
    <citation type="submission" date="2015-09" db="EMBL/GenBank/DDBJ databases">
        <authorList>
            <consortium name="Pathogen Informatics"/>
        </authorList>
    </citation>
    <scope>NUCLEOTIDE SEQUENCE [LARGE SCALE GENOMIC DNA]</scope>
    <source>
        <strain evidence="7 9">2789STDY5608791</strain>
        <strain evidence="8 10">2789STDY5834942</strain>
    </source>
</reference>
<dbReference type="GO" id="GO:0046556">
    <property type="term" value="F:alpha-L-arabinofuranosidase activity"/>
    <property type="evidence" value="ECO:0007669"/>
    <property type="project" value="UniProtKB-EC"/>
</dbReference>
<keyword evidence="2 6" id="KW-0732">Signal</keyword>
<dbReference type="SUPFAM" id="SSF75005">
    <property type="entry name" value="Arabinanase/levansucrase/invertase"/>
    <property type="match status" value="1"/>
</dbReference>
<evidence type="ECO:0000256" key="5">
    <source>
        <dbReference type="RuleBase" id="RU361187"/>
    </source>
</evidence>
<evidence type="ECO:0000313" key="8">
    <source>
        <dbReference type="EMBL" id="CUP92893.1"/>
    </source>
</evidence>
<dbReference type="Pfam" id="PF04616">
    <property type="entry name" value="Glyco_hydro_43"/>
    <property type="match status" value="1"/>
</dbReference>
<keyword evidence="4 5" id="KW-0326">Glycosidase</keyword>
<feature type="signal peptide" evidence="6">
    <location>
        <begin position="1"/>
        <end position="21"/>
    </location>
</feature>
<dbReference type="Proteomes" id="UP000095788">
    <property type="component" value="Unassembled WGS sequence"/>
</dbReference>
<organism evidence="8 10">
    <name type="scientific">Bacteroides uniformis</name>
    <dbReference type="NCBI Taxonomy" id="820"/>
    <lineage>
        <taxon>Bacteria</taxon>
        <taxon>Pseudomonadati</taxon>
        <taxon>Bacteroidota</taxon>
        <taxon>Bacteroidia</taxon>
        <taxon>Bacteroidales</taxon>
        <taxon>Bacteroidaceae</taxon>
        <taxon>Bacteroides</taxon>
    </lineage>
</organism>
<evidence type="ECO:0000313" key="10">
    <source>
        <dbReference type="Proteomes" id="UP000095788"/>
    </source>
</evidence>
<gene>
    <name evidence="7" type="ORF">ERS417307_02998</name>
    <name evidence="8" type="ORF">ERS852554_02325</name>
</gene>
<dbReference type="PROSITE" id="PS51257">
    <property type="entry name" value="PROKAR_LIPOPROTEIN"/>
    <property type="match status" value="1"/>
</dbReference>
<dbReference type="GO" id="GO:0005975">
    <property type="term" value="P:carbohydrate metabolic process"/>
    <property type="evidence" value="ECO:0007669"/>
    <property type="project" value="InterPro"/>
</dbReference>
<dbReference type="EMBL" id="CZBF01000003">
    <property type="protein sequence ID" value="CUP92893.1"/>
    <property type="molecule type" value="Genomic_DNA"/>
</dbReference>
<dbReference type="Proteomes" id="UP000095419">
    <property type="component" value="Unassembled WGS sequence"/>
</dbReference>
<proteinExistence type="inferred from homology"/>
<dbReference type="RefSeq" id="WP_016272757.1">
    <property type="nucleotide sequence ID" value="NZ_CAKOCG010000005.1"/>
</dbReference>
<dbReference type="InterPro" id="IPR023296">
    <property type="entry name" value="Glyco_hydro_beta-prop_sf"/>
</dbReference>
<dbReference type="CDD" id="cd18820">
    <property type="entry name" value="GH43_LbAraf43-like"/>
    <property type="match status" value="1"/>
</dbReference>
<dbReference type="EC" id="3.2.1.55" evidence="8"/>
<feature type="chain" id="PRO_5014252473" evidence="6">
    <location>
        <begin position="22"/>
        <end position="369"/>
    </location>
</feature>
<dbReference type="EMBL" id="CYZF01000008">
    <property type="protein sequence ID" value="CUP02746.1"/>
    <property type="molecule type" value="Genomic_DNA"/>
</dbReference>
<accession>A0A174S4W9</accession>
<dbReference type="PANTHER" id="PTHR43817">
    <property type="entry name" value="GLYCOSYL HYDROLASE"/>
    <property type="match status" value="1"/>
</dbReference>
<evidence type="ECO:0000256" key="3">
    <source>
        <dbReference type="ARBA" id="ARBA00022801"/>
    </source>
</evidence>
<evidence type="ECO:0000256" key="2">
    <source>
        <dbReference type="ARBA" id="ARBA00022729"/>
    </source>
</evidence>
<dbReference type="InterPro" id="IPR006710">
    <property type="entry name" value="Glyco_hydro_43"/>
</dbReference>
<dbReference type="AlphaFoldDB" id="A0A174S4W9"/>
<evidence type="ECO:0000313" key="9">
    <source>
        <dbReference type="Proteomes" id="UP000095419"/>
    </source>
</evidence>
<evidence type="ECO:0000256" key="4">
    <source>
        <dbReference type="ARBA" id="ARBA00023295"/>
    </source>
</evidence>
<comment type="similarity">
    <text evidence="1 5">Belongs to the glycosyl hydrolase 43 family.</text>
</comment>
<dbReference type="PANTHER" id="PTHR43817:SF1">
    <property type="entry name" value="HYDROLASE, FAMILY 43, PUTATIVE (AFU_ORTHOLOGUE AFUA_3G01660)-RELATED"/>
    <property type="match status" value="1"/>
</dbReference>
<evidence type="ECO:0000256" key="6">
    <source>
        <dbReference type="SAM" id="SignalP"/>
    </source>
</evidence>
<evidence type="ECO:0000256" key="1">
    <source>
        <dbReference type="ARBA" id="ARBA00009865"/>
    </source>
</evidence>